<organism evidence="1 2">
    <name type="scientific">Acidisoma silvae</name>
    <dbReference type="NCBI Taxonomy" id="2802396"/>
    <lineage>
        <taxon>Bacteria</taxon>
        <taxon>Pseudomonadati</taxon>
        <taxon>Pseudomonadota</taxon>
        <taxon>Alphaproteobacteria</taxon>
        <taxon>Acetobacterales</taxon>
        <taxon>Acidocellaceae</taxon>
        <taxon>Acidisoma</taxon>
    </lineage>
</organism>
<dbReference type="EMBL" id="JAESVB010000036">
    <property type="protein sequence ID" value="MCB8878447.1"/>
    <property type="molecule type" value="Genomic_DNA"/>
</dbReference>
<accession>A0A964E1N9</accession>
<dbReference type="RefSeq" id="WP_227324090.1">
    <property type="nucleotide sequence ID" value="NZ_JAESVB010000036.1"/>
</dbReference>
<name>A0A964E1N9_9PROT</name>
<sequence>MSKTFLLYRASQGVVSALITALAVDSSENRPRPYGGSDGYRSFFFDVNLQDLRNDVRNALAENAAHGTYTLGVEYPGINFDMGAARLVRSLNANPMKPEWVPVAAGMPSQLKGVYDDRPLILRFETIERDVRGATRMPSGVPLQLPEFTETPE</sequence>
<reference evidence="1" key="2">
    <citation type="submission" date="2021-01" db="EMBL/GenBank/DDBJ databases">
        <authorList>
            <person name="Mieszkin S."/>
            <person name="Pouder E."/>
            <person name="Alain K."/>
        </authorList>
    </citation>
    <scope>NUCLEOTIDE SEQUENCE</scope>
    <source>
        <strain evidence="1">HW T2.11</strain>
    </source>
</reference>
<protein>
    <submittedName>
        <fullName evidence="1">Uncharacterized protein</fullName>
    </submittedName>
</protein>
<dbReference type="AlphaFoldDB" id="A0A964E1N9"/>
<keyword evidence="2" id="KW-1185">Reference proteome</keyword>
<gene>
    <name evidence="1" type="ORF">ASILVAE211_24945</name>
</gene>
<evidence type="ECO:0000313" key="2">
    <source>
        <dbReference type="Proteomes" id="UP000708298"/>
    </source>
</evidence>
<evidence type="ECO:0000313" key="1">
    <source>
        <dbReference type="EMBL" id="MCB8878447.1"/>
    </source>
</evidence>
<reference evidence="1" key="1">
    <citation type="journal article" date="2021" name="Microorganisms">
        <title>Acidisoma silvae sp. nov. and Acidisomacellulosilytica sp. nov., Two Acidophilic Bacteria Isolated from Decaying Wood, Hydrolyzing Cellulose and Producing Poly-3-hydroxybutyrate.</title>
        <authorList>
            <person name="Mieszkin S."/>
            <person name="Pouder E."/>
            <person name="Uroz S."/>
            <person name="Simon-Colin C."/>
            <person name="Alain K."/>
        </authorList>
    </citation>
    <scope>NUCLEOTIDE SEQUENCE</scope>
    <source>
        <strain evidence="1">HW T2.11</strain>
    </source>
</reference>
<dbReference type="Proteomes" id="UP000708298">
    <property type="component" value="Unassembled WGS sequence"/>
</dbReference>
<proteinExistence type="predicted"/>
<comment type="caution">
    <text evidence="1">The sequence shown here is derived from an EMBL/GenBank/DDBJ whole genome shotgun (WGS) entry which is preliminary data.</text>
</comment>